<dbReference type="KEGG" id="apel:CA267_002845"/>
<sequence>MAFDFMASALQQKAQAGYLRERQCVEYEKDGVISVGGQHYLNFASNDYLAMRQHQGVLQTWVEGLAQFGGGSGASPLVTGYTQAHRALEEYLAEKLNREAVLLFNSGFAANQALCQALFAASSGSNSLILADKFMHASFIDGAMGSAATLKRFKHNDIPHLKTLIADSYHQDCLVASEGIFSMDGDSAPVSDLVALCEQHSAWLMLDDAHGFGVLGKNGMGTCEQYDLSVDQVPVLMATFGKAVGTAGAFIAGSRELVEYLVNFARHYIFSTAMPAAQALATLYSLTEIEKPERRLALQKNIAIFRDLATDAGLSLTESTSAIQPVILGCPKDALAVSEGLRQRGIWVPAIRHPTVPKNSDRLRITLNSEHSQNDIQALVDALQLTMRDAIPCN</sequence>
<dbReference type="InterPro" id="IPR015422">
    <property type="entry name" value="PyrdxlP-dep_Trfase_small"/>
</dbReference>
<dbReference type="CDD" id="cd06454">
    <property type="entry name" value="KBL_like"/>
    <property type="match status" value="1"/>
</dbReference>
<dbReference type="EMBL" id="CP052766">
    <property type="protein sequence ID" value="QJR79800.1"/>
    <property type="molecule type" value="Genomic_DNA"/>
</dbReference>
<evidence type="ECO:0000256" key="6">
    <source>
        <dbReference type="ARBA" id="ARBA00022679"/>
    </source>
</evidence>
<reference evidence="15" key="1">
    <citation type="submission" date="2014-12" db="EMBL/GenBank/DDBJ databases">
        <title>Complete genome sequence of a multi-drug resistant Klebsiella pneumoniae.</title>
        <authorList>
            <person name="Hua X."/>
            <person name="Chen Q."/>
            <person name="Li X."/>
            <person name="Feng Y."/>
            <person name="Ruan Z."/>
            <person name="Yu Y."/>
        </authorList>
    </citation>
    <scope>NUCLEOTIDE SEQUENCE [LARGE SCALE GENOMIC DNA]</scope>
    <source>
        <strain evidence="15">5.12</strain>
    </source>
</reference>
<dbReference type="RefSeq" id="WP_075608885.1">
    <property type="nucleotide sequence ID" value="NZ_CP052766.1"/>
</dbReference>
<dbReference type="GO" id="GO:0008710">
    <property type="term" value="F:8-amino-7-oxononanoate synthase activity"/>
    <property type="evidence" value="ECO:0007669"/>
    <property type="project" value="UniProtKB-EC"/>
</dbReference>
<protein>
    <recommendedName>
        <fullName evidence="5">8-amino-7-oxononanoate synthase</fullName>
        <ecNumber evidence="5">2.3.1.47</ecNumber>
    </recommendedName>
    <alternativeName>
        <fullName evidence="9">7-keto-8-amino-pelargonic acid synthase</fullName>
    </alternativeName>
    <alternativeName>
        <fullName evidence="10">8-amino-7-ketopelargonate synthase</fullName>
    </alternativeName>
</protein>
<evidence type="ECO:0000313" key="14">
    <source>
        <dbReference type="EMBL" id="QJR79800.1"/>
    </source>
</evidence>
<accession>A0A6M4MAZ6</accession>
<keyword evidence="15" id="KW-1185">Reference proteome</keyword>
<dbReference type="SUPFAM" id="SSF53383">
    <property type="entry name" value="PLP-dependent transferases"/>
    <property type="match status" value="1"/>
</dbReference>
<dbReference type="Proteomes" id="UP000219285">
    <property type="component" value="Chromosome"/>
</dbReference>
<evidence type="ECO:0000256" key="5">
    <source>
        <dbReference type="ARBA" id="ARBA00013187"/>
    </source>
</evidence>
<feature type="domain" description="Aminotransferase class I/classII large" evidence="13">
    <location>
        <begin position="39"/>
        <end position="383"/>
    </location>
</feature>
<dbReference type="Pfam" id="PF00155">
    <property type="entry name" value="Aminotran_1_2"/>
    <property type="match status" value="1"/>
</dbReference>
<dbReference type="GO" id="GO:0030170">
    <property type="term" value="F:pyridoxal phosphate binding"/>
    <property type="evidence" value="ECO:0007669"/>
    <property type="project" value="InterPro"/>
</dbReference>
<dbReference type="InterPro" id="IPR015424">
    <property type="entry name" value="PyrdxlP-dep_Trfase"/>
</dbReference>
<comment type="pathway">
    <text evidence="2">Cofactor biosynthesis; biotin biosynthesis.</text>
</comment>
<dbReference type="InterPro" id="IPR015421">
    <property type="entry name" value="PyrdxlP-dep_Trfase_major"/>
</dbReference>
<dbReference type="OrthoDB" id="9807157at2"/>
<keyword evidence="7" id="KW-0093">Biotin biosynthesis</keyword>
<comment type="similarity">
    <text evidence="3">Belongs to the class-II pyridoxal-phosphate-dependent aminotransferase family. BioF subfamily.</text>
</comment>
<evidence type="ECO:0000256" key="7">
    <source>
        <dbReference type="ARBA" id="ARBA00022756"/>
    </source>
</evidence>
<keyword evidence="8 12" id="KW-0663">Pyridoxal phosphate</keyword>
<reference evidence="14 15" key="2">
    <citation type="submission" date="2020-04" db="EMBL/GenBank/DDBJ databases">
        <title>Complete genome sequence of Alteromonas pelagimontana 5.12T.</title>
        <authorList>
            <person name="Sinha R.K."/>
            <person name="Krishnan K.P."/>
            <person name="Kurian J.P."/>
        </authorList>
    </citation>
    <scope>NUCLEOTIDE SEQUENCE [LARGE SCALE GENOMIC DNA]</scope>
    <source>
        <strain evidence="14 15">5.12</strain>
    </source>
</reference>
<dbReference type="InterPro" id="IPR004839">
    <property type="entry name" value="Aminotransferase_I/II_large"/>
</dbReference>
<dbReference type="InterPro" id="IPR050087">
    <property type="entry name" value="AON_synthase_class-II"/>
</dbReference>
<dbReference type="PANTHER" id="PTHR13693:SF100">
    <property type="entry name" value="8-AMINO-7-OXONONANOATE SYNTHASE"/>
    <property type="match status" value="1"/>
</dbReference>
<comment type="subunit">
    <text evidence="4">Homodimer.</text>
</comment>
<evidence type="ECO:0000256" key="2">
    <source>
        <dbReference type="ARBA" id="ARBA00004746"/>
    </source>
</evidence>
<evidence type="ECO:0000256" key="12">
    <source>
        <dbReference type="RuleBase" id="RU003693"/>
    </source>
</evidence>
<evidence type="ECO:0000256" key="8">
    <source>
        <dbReference type="ARBA" id="ARBA00022898"/>
    </source>
</evidence>
<name>A0A6M4MAZ6_9ALTE</name>
<evidence type="ECO:0000313" key="15">
    <source>
        <dbReference type="Proteomes" id="UP000219285"/>
    </source>
</evidence>
<evidence type="ECO:0000256" key="9">
    <source>
        <dbReference type="ARBA" id="ARBA00032610"/>
    </source>
</evidence>
<evidence type="ECO:0000256" key="4">
    <source>
        <dbReference type="ARBA" id="ARBA00011738"/>
    </source>
</evidence>
<evidence type="ECO:0000256" key="10">
    <source>
        <dbReference type="ARBA" id="ARBA00033381"/>
    </source>
</evidence>
<organism evidence="14 15">
    <name type="scientific">Alteromonas pelagimontana</name>
    <dbReference type="NCBI Taxonomy" id="1858656"/>
    <lineage>
        <taxon>Bacteria</taxon>
        <taxon>Pseudomonadati</taxon>
        <taxon>Pseudomonadota</taxon>
        <taxon>Gammaproteobacteria</taxon>
        <taxon>Alteromonadales</taxon>
        <taxon>Alteromonadaceae</taxon>
        <taxon>Alteromonas/Salinimonas group</taxon>
        <taxon>Alteromonas</taxon>
    </lineage>
</organism>
<dbReference type="PANTHER" id="PTHR13693">
    <property type="entry name" value="CLASS II AMINOTRANSFERASE/8-AMINO-7-OXONONANOATE SYNTHASE"/>
    <property type="match status" value="1"/>
</dbReference>
<proteinExistence type="inferred from homology"/>
<evidence type="ECO:0000256" key="11">
    <source>
        <dbReference type="ARBA" id="ARBA00047715"/>
    </source>
</evidence>
<evidence type="ECO:0000256" key="1">
    <source>
        <dbReference type="ARBA" id="ARBA00001933"/>
    </source>
</evidence>
<dbReference type="PROSITE" id="PS00599">
    <property type="entry name" value="AA_TRANSFER_CLASS_2"/>
    <property type="match status" value="1"/>
</dbReference>
<dbReference type="GO" id="GO:0009102">
    <property type="term" value="P:biotin biosynthetic process"/>
    <property type="evidence" value="ECO:0007669"/>
    <property type="project" value="UniProtKB-KW"/>
</dbReference>
<dbReference type="EC" id="2.3.1.47" evidence="5"/>
<dbReference type="InterPro" id="IPR001917">
    <property type="entry name" value="Aminotrans_II_pyridoxalP_BS"/>
</dbReference>
<comment type="catalytic activity">
    <reaction evidence="11">
        <text>6-carboxyhexanoyl-[ACP] + L-alanine + H(+) = (8S)-8-amino-7-oxononanoate + holo-[ACP] + CO2</text>
        <dbReference type="Rhea" id="RHEA:42288"/>
        <dbReference type="Rhea" id="RHEA-COMP:9685"/>
        <dbReference type="Rhea" id="RHEA-COMP:9955"/>
        <dbReference type="ChEBI" id="CHEBI:15378"/>
        <dbReference type="ChEBI" id="CHEBI:16526"/>
        <dbReference type="ChEBI" id="CHEBI:57972"/>
        <dbReference type="ChEBI" id="CHEBI:64479"/>
        <dbReference type="ChEBI" id="CHEBI:78846"/>
        <dbReference type="ChEBI" id="CHEBI:149468"/>
        <dbReference type="EC" id="2.3.1.47"/>
    </reaction>
</comment>
<dbReference type="Gene3D" id="3.90.1150.10">
    <property type="entry name" value="Aspartate Aminotransferase, domain 1"/>
    <property type="match status" value="1"/>
</dbReference>
<dbReference type="Gene3D" id="3.40.640.10">
    <property type="entry name" value="Type I PLP-dependent aspartate aminotransferase-like (Major domain)"/>
    <property type="match status" value="1"/>
</dbReference>
<gene>
    <name evidence="14" type="ORF">CA267_002845</name>
</gene>
<evidence type="ECO:0000259" key="13">
    <source>
        <dbReference type="Pfam" id="PF00155"/>
    </source>
</evidence>
<comment type="cofactor">
    <cofactor evidence="1 12">
        <name>pyridoxal 5'-phosphate</name>
        <dbReference type="ChEBI" id="CHEBI:597326"/>
    </cofactor>
</comment>
<keyword evidence="6" id="KW-0808">Transferase</keyword>
<evidence type="ECO:0000256" key="3">
    <source>
        <dbReference type="ARBA" id="ARBA00010008"/>
    </source>
</evidence>
<dbReference type="AlphaFoldDB" id="A0A6M4MAZ6"/>